<dbReference type="GO" id="GO:0005634">
    <property type="term" value="C:nucleus"/>
    <property type="evidence" value="ECO:0007669"/>
    <property type="project" value="TreeGrafter"/>
</dbReference>
<evidence type="ECO:0008006" key="5">
    <source>
        <dbReference type="Google" id="ProtNLM"/>
    </source>
</evidence>
<proteinExistence type="predicted"/>
<feature type="domain" description="tRNA ligase kinase" evidence="2">
    <location>
        <begin position="11"/>
        <end position="168"/>
    </location>
</feature>
<evidence type="ECO:0000259" key="1">
    <source>
        <dbReference type="Pfam" id="PF08302"/>
    </source>
</evidence>
<dbReference type="Proteomes" id="UP000799421">
    <property type="component" value="Unassembled WGS sequence"/>
</dbReference>
<name>A0A6A7C4Y9_9PEZI</name>
<keyword evidence="4" id="KW-1185">Reference proteome</keyword>
<evidence type="ECO:0000313" key="3">
    <source>
        <dbReference type="EMBL" id="KAF2862312.1"/>
    </source>
</evidence>
<dbReference type="AlphaFoldDB" id="A0A6A7C4Y9"/>
<organism evidence="3 4">
    <name type="scientific">Piedraia hortae CBS 480.64</name>
    <dbReference type="NCBI Taxonomy" id="1314780"/>
    <lineage>
        <taxon>Eukaryota</taxon>
        <taxon>Fungi</taxon>
        <taxon>Dikarya</taxon>
        <taxon>Ascomycota</taxon>
        <taxon>Pezizomycotina</taxon>
        <taxon>Dothideomycetes</taxon>
        <taxon>Dothideomycetidae</taxon>
        <taxon>Capnodiales</taxon>
        <taxon>Piedraiaceae</taxon>
        <taxon>Piedraia</taxon>
    </lineage>
</organism>
<feature type="domain" description="tRNA ligase phosphodiesterase" evidence="1">
    <location>
        <begin position="173"/>
        <end position="399"/>
    </location>
</feature>
<dbReference type="OrthoDB" id="276239at2759"/>
<dbReference type="SUPFAM" id="SSF52540">
    <property type="entry name" value="P-loop containing nucleoside triphosphate hydrolases"/>
    <property type="match status" value="1"/>
</dbReference>
<dbReference type="GO" id="GO:0003972">
    <property type="term" value="F:RNA ligase (ATP) activity"/>
    <property type="evidence" value="ECO:0007669"/>
    <property type="project" value="InterPro"/>
</dbReference>
<dbReference type="Pfam" id="PF08302">
    <property type="entry name" value="tRNA_lig_CPD"/>
    <property type="match status" value="1"/>
</dbReference>
<dbReference type="PANTHER" id="PTHR32004">
    <property type="entry name" value="TRNA LIGASE"/>
    <property type="match status" value="1"/>
</dbReference>
<sequence>MATKSKLDRIVLMPVGTIGCGKTTLAATLQKLFGWAHVQNDDVNVKSGKARAFAMSCVQELKSHAAVVADRNNHLRRERDQLMVDVAAKVRTRLVCLHYVHDVANVGRIQRITQARVIERGDNHQTIKMSNGVEQVFDIMKGFIDRFEPVNVKQSPDDQFDLVINLDPCASTADNVEVVLRDMCKAYPGLISNVPNKAAIHAAVRGKHIPSGPALTTQPSTLQVGLSAPKVEQLPRGPPSAFAVQQKLQPPAMKVVYFAVHVPSDRVVQLLDDVFRDVEAQVSDMYRMLKKGNRLQRTFHVTLIHRASSGQHADYWNKLMKQQQLTNGPLGQCRVRMERVVWDSEVMAFVVRLEGRFRSVNNVAHITVGTVSDAVKPAQANVMLDKWLREEGGSDIMVDGVVELEGAAKAFTY</sequence>
<accession>A0A6A7C4Y9</accession>
<dbReference type="PANTHER" id="PTHR32004:SF1">
    <property type="entry name" value="TRNA LIGASE"/>
    <property type="match status" value="1"/>
</dbReference>
<dbReference type="InterPro" id="IPR015965">
    <property type="entry name" value="tRNA_lig_PDEase"/>
</dbReference>
<dbReference type="InterPro" id="IPR015966">
    <property type="entry name" value="tRNA_lig_kin_fungi"/>
</dbReference>
<evidence type="ECO:0000259" key="2">
    <source>
        <dbReference type="Pfam" id="PF08303"/>
    </source>
</evidence>
<reference evidence="3" key="1">
    <citation type="journal article" date="2020" name="Stud. Mycol.">
        <title>101 Dothideomycetes genomes: a test case for predicting lifestyles and emergence of pathogens.</title>
        <authorList>
            <person name="Haridas S."/>
            <person name="Albert R."/>
            <person name="Binder M."/>
            <person name="Bloem J."/>
            <person name="Labutti K."/>
            <person name="Salamov A."/>
            <person name="Andreopoulos B."/>
            <person name="Baker S."/>
            <person name="Barry K."/>
            <person name="Bills G."/>
            <person name="Bluhm B."/>
            <person name="Cannon C."/>
            <person name="Castanera R."/>
            <person name="Culley D."/>
            <person name="Daum C."/>
            <person name="Ezra D."/>
            <person name="Gonzalez J."/>
            <person name="Henrissat B."/>
            <person name="Kuo A."/>
            <person name="Liang C."/>
            <person name="Lipzen A."/>
            <person name="Lutzoni F."/>
            <person name="Magnuson J."/>
            <person name="Mondo S."/>
            <person name="Nolan M."/>
            <person name="Ohm R."/>
            <person name="Pangilinan J."/>
            <person name="Park H.-J."/>
            <person name="Ramirez L."/>
            <person name="Alfaro M."/>
            <person name="Sun H."/>
            <person name="Tritt A."/>
            <person name="Yoshinaga Y."/>
            <person name="Zwiers L.-H."/>
            <person name="Turgeon B."/>
            <person name="Goodwin S."/>
            <person name="Spatafora J."/>
            <person name="Crous P."/>
            <person name="Grigoriev I."/>
        </authorList>
    </citation>
    <scope>NUCLEOTIDE SEQUENCE</scope>
    <source>
        <strain evidence="3">CBS 480.64</strain>
    </source>
</reference>
<dbReference type="Pfam" id="PF08303">
    <property type="entry name" value="tRNA_lig_kinase"/>
    <property type="match status" value="1"/>
</dbReference>
<evidence type="ECO:0000313" key="4">
    <source>
        <dbReference type="Proteomes" id="UP000799421"/>
    </source>
</evidence>
<dbReference type="Gene3D" id="3.40.50.300">
    <property type="entry name" value="P-loop containing nucleotide triphosphate hydrolases"/>
    <property type="match status" value="1"/>
</dbReference>
<protein>
    <recommendedName>
        <fullName evidence="5">tRNA ligase phosphodiesterase domain-containing protein</fullName>
    </recommendedName>
</protein>
<dbReference type="InterPro" id="IPR027417">
    <property type="entry name" value="P-loop_NTPase"/>
</dbReference>
<dbReference type="PROSITE" id="PS51257">
    <property type="entry name" value="PROKAR_LIPOPROTEIN"/>
    <property type="match status" value="1"/>
</dbReference>
<gene>
    <name evidence="3" type="ORF">K470DRAFT_255951</name>
</gene>
<dbReference type="EMBL" id="MU005966">
    <property type="protein sequence ID" value="KAF2862312.1"/>
    <property type="molecule type" value="Genomic_DNA"/>
</dbReference>
<dbReference type="GO" id="GO:0005524">
    <property type="term" value="F:ATP binding"/>
    <property type="evidence" value="ECO:0007669"/>
    <property type="project" value="InterPro"/>
</dbReference>
<dbReference type="GO" id="GO:0006388">
    <property type="term" value="P:tRNA splicing, via endonucleolytic cleavage and ligation"/>
    <property type="evidence" value="ECO:0007669"/>
    <property type="project" value="InterPro"/>
</dbReference>